<reference evidence="10 11" key="1">
    <citation type="submission" date="2020-08" db="EMBL/GenBank/DDBJ databases">
        <authorList>
            <person name="Liu C."/>
            <person name="Sun Q."/>
        </authorList>
    </citation>
    <scope>NUCLEOTIDE SEQUENCE [LARGE SCALE GENOMIC DNA]</scope>
    <source>
        <strain evidence="10 11">NSJ-29</strain>
    </source>
</reference>
<evidence type="ECO:0000313" key="10">
    <source>
        <dbReference type="EMBL" id="QNM07673.1"/>
    </source>
</evidence>
<dbReference type="AlphaFoldDB" id="A0A7G9GA41"/>
<evidence type="ECO:0000256" key="5">
    <source>
        <dbReference type="ARBA" id="ARBA00022741"/>
    </source>
</evidence>
<evidence type="ECO:0000256" key="7">
    <source>
        <dbReference type="ARBA" id="ARBA00022967"/>
    </source>
</evidence>
<dbReference type="InterPro" id="IPR003593">
    <property type="entry name" value="AAA+_ATPase"/>
</dbReference>
<dbReference type="PANTHER" id="PTHR43790:SF3">
    <property type="entry name" value="D-ALLOSE IMPORT ATP-BINDING PROTEIN ALSA-RELATED"/>
    <property type="match status" value="1"/>
</dbReference>
<evidence type="ECO:0000256" key="3">
    <source>
        <dbReference type="ARBA" id="ARBA00022597"/>
    </source>
</evidence>
<proteinExistence type="predicted"/>
<dbReference type="InterPro" id="IPR050107">
    <property type="entry name" value="ABC_carbohydrate_import_ATPase"/>
</dbReference>
<evidence type="ECO:0000256" key="1">
    <source>
        <dbReference type="ARBA" id="ARBA00022448"/>
    </source>
</evidence>
<accession>A0A7G9GA41</accession>
<dbReference type="PROSITE" id="PS00211">
    <property type="entry name" value="ABC_TRANSPORTER_1"/>
    <property type="match status" value="1"/>
</dbReference>
<dbReference type="InterPro" id="IPR003439">
    <property type="entry name" value="ABC_transporter-like_ATP-bd"/>
</dbReference>
<dbReference type="InterPro" id="IPR027417">
    <property type="entry name" value="P-loop_NTPase"/>
</dbReference>
<dbReference type="SUPFAM" id="SSF52540">
    <property type="entry name" value="P-loop containing nucleoside triphosphate hydrolases"/>
    <property type="match status" value="2"/>
</dbReference>
<keyword evidence="1" id="KW-0813">Transport</keyword>
<dbReference type="InterPro" id="IPR017871">
    <property type="entry name" value="ABC_transporter-like_CS"/>
</dbReference>
<name>A0A7G9GA41_9FIRM</name>
<evidence type="ECO:0000259" key="9">
    <source>
        <dbReference type="PROSITE" id="PS50893"/>
    </source>
</evidence>
<dbReference type="Gene3D" id="3.40.50.300">
    <property type="entry name" value="P-loop containing nucleotide triphosphate hydrolases"/>
    <property type="match status" value="2"/>
</dbReference>
<feature type="domain" description="ABC transporter" evidence="9">
    <location>
        <begin position="8"/>
        <end position="246"/>
    </location>
</feature>
<dbReference type="GO" id="GO:0005524">
    <property type="term" value="F:ATP binding"/>
    <property type="evidence" value="ECO:0007669"/>
    <property type="project" value="UniProtKB-KW"/>
</dbReference>
<keyword evidence="2" id="KW-1003">Cell membrane</keyword>
<evidence type="ECO:0000313" key="11">
    <source>
        <dbReference type="Proteomes" id="UP000515860"/>
    </source>
</evidence>
<dbReference type="KEGG" id="whj:H9Q79_12180"/>
<keyword evidence="8" id="KW-0472">Membrane</keyword>
<keyword evidence="4" id="KW-0677">Repeat</keyword>
<evidence type="ECO:0000256" key="6">
    <source>
        <dbReference type="ARBA" id="ARBA00022840"/>
    </source>
</evidence>
<keyword evidence="5" id="KW-0547">Nucleotide-binding</keyword>
<evidence type="ECO:0000256" key="8">
    <source>
        <dbReference type="ARBA" id="ARBA00023136"/>
    </source>
</evidence>
<feature type="domain" description="ABC transporter" evidence="9">
    <location>
        <begin position="259"/>
        <end position="499"/>
    </location>
</feature>
<sequence>MVENQVLLQIQHVSKSFGLTRALRDVSFDVRKGEVRGFIGENGSGKSTLSNIIAGVYEKDKGKIILDGKEWKAATVVEAEEQGIALIVQEIGTIEEISVASNIFLGNERRFGSRGIINYRKMNQEAKKALELIGASDISPEKPIGEYNLEERKIIEIAKAIYTHPKLLIVDETANALSSHGREILYSVIRDVRNYGGTVLFITHDLEELVRVCDSVTILRDGVYIDTCYGNEMIINELKVKMVGREMSGHYYRTEEEGSMGEKVVMSVKNVFTSALKDVSLELHEGEILGLGGLSDCGMHELGRLLFGLDQPYSGTLTCNGRTERLKNPVQAIRRNIGYVSKNRDSEAIILRDSVRNNICLCSLDKISKFGFAAPKTENSFVDRWIERLKVKVNNRSEYVASLSGGNKQKVVLAKWLGRGSNILIFDCPTRGIDIGVKEAIYTLMSELKAQGHAILLISEELPELIGMSDRILIMKDGRIVCEKMRSPEITEPLLIKEMI</sequence>
<keyword evidence="6 10" id="KW-0067">ATP-binding</keyword>
<evidence type="ECO:0000256" key="4">
    <source>
        <dbReference type="ARBA" id="ARBA00022737"/>
    </source>
</evidence>
<dbReference type="Proteomes" id="UP000515860">
    <property type="component" value="Chromosome"/>
</dbReference>
<keyword evidence="7" id="KW-1278">Translocase</keyword>
<dbReference type="PANTHER" id="PTHR43790">
    <property type="entry name" value="CARBOHYDRATE TRANSPORT ATP-BINDING PROTEIN MG119-RELATED"/>
    <property type="match status" value="1"/>
</dbReference>
<protein>
    <submittedName>
        <fullName evidence="10">Sugar ABC transporter ATP-binding protein</fullName>
    </submittedName>
</protein>
<keyword evidence="3" id="KW-0762">Sugar transport</keyword>
<dbReference type="PROSITE" id="PS50893">
    <property type="entry name" value="ABC_TRANSPORTER_2"/>
    <property type="match status" value="2"/>
</dbReference>
<dbReference type="SMART" id="SM00382">
    <property type="entry name" value="AAA"/>
    <property type="match status" value="1"/>
</dbReference>
<organism evidence="10 11">
    <name type="scientific">Wansuia hejianensis</name>
    <dbReference type="NCBI Taxonomy" id="2763667"/>
    <lineage>
        <taxon>Bacteria</taxon>
        <taxon>Bacillati</taxon>
        <taxon>Bacillota</taxon>
        <taxon>Clostridia</taxon>
        <taxon>Lachnospirales</taxon>
        <taxon>Lachnospiraceae</taxon>
        <taxon>Wansuia</taxon>
    </lineage>
</organism>
<keyword evidence="11" id="KW-1185">Reference proteome</keyword>
<gene>
    <name evidence="10" type="ORF">H9Q79_12180</name>
</gene>
<dbReference type="CDD" id="cd03216">
    <property type="entry name" value="ABC_Carb_Monos_I"/>
    <property type="match status" value="1"/>
</dbReference>
<dbReference type="GO" id="GO:0016887">
    <property type="term" value="F:ATP hydrolysis activity"/>
    <property type="evidence" value="ECO:0007669"/>
    <property type="project" value="InterPro"/>
</dbReference>
<dbReference type="CDD" id="cd03215">
    <property type="entry name" value="ABC_Carb_Monos_II"/>
    <property type="match status" value="1"/>
</dbReference>
<dbReference type="Pfam" id="PF00005">
    <property type="entry name" value="ABC_tran"/>
    <property type="match status" value="2"/>
</dbReference>
<dbReference type="EMBL" id="CP060635">
    <property type="protein sequence ID" value="QNM07673.1"/>
    <property type="molecule type" value="Genomic_DNA"/>
</dbReference>
<evidence type="ECO:0000256" key="2">
    <source>
        <dbReference type="ARBA" id="ARBA00022475"/>
    </source>
</evidence>